<organism evidence="2 3">
    <name type="scientific">Streptomyces cathayae</name>
    <dbReference type="NCBI Taxonomy" id="3031124"/>
    <lineage>
        <taxon>Bacteria</taxon>
        <taxon>Bacillati</taxon>
        <taxon>Actinomycetota</taxon>
        <taxon>Actinomycetes</taxon>
        <taxon>Kitasatosporales</taxon>
        <taxon>Streptomycetaceae</taxon>
        <taxon>Streptomyces</taxon>
    </lineage>
</organism>
<dbReference type="RefSeq" id="WP_279335668.1">
    <property type="nucleotide sequence ID" value="NZ_CP121682.1"/>
</dbReference>
<sequence length="61" mass="6805">MSEMRKKSVTFAVMGCVAFLMGIVGWAVWGRFQAMGSFMSSAVIFAGAWLFERFSESPRDT</sequence>
<keyword evidence="1" id="KW-1133">Transmembrane helix</keyword>
<name>A0ABY8K5B6_9ACTN</name>
<protein>
    <submittedName>
        <fullName evidence="2">Uncharacterized protein</fullName>
    </submittedName>
</protein>
<gene>
    <name evidence="2" type="ORF">PYS65_22095</name>
</gene>
<accession>A0ABY8K5B6</accession>
<keyword evidence="1" id="KW-0812">Transmembrane</keyword>
<evidence type="ECO:0000256" key="1">
    <source>
        <dbReference type="SAM" id="Phobius"/>
    </source>
</evidence>
<dbReference type="Proteomes" id="UP001216440">
    <property type="component" value="Chromosome"/>
</dbReference>
<dbReference type="EMBL" id="CP121682">
    <property type="protein sequence ID" value="WGD42614.1"/>
    <property type="molecule type" value="Genomic_DNA"/>
</dbReference>
<evidence type="ECO:0000313" key="3">
    <source>
        <dbReference type="Proteomes" id="UP001216440"/>
    </source>
</evidence>
<keyword evidence="3" id="KW-1185">Reference proteome</keyword>
<feature type="transmembrane region" description="Helical" evidence="1">
    <location>
        <begin position="34"/>
        <end position="51"/>
    </location>
</feature>
<reference evidence="2 3" key="1">
    <citation type="submission" date="2023-03" db="EMBL/GenBank/DDBJ databases">
        <authorList>
            <person name="Mo P."/>
        </authorList>
    </citation>
    <scope>NUCLEOTIDE SEQUENCE [LARGE SCALE GENOMIC DNA]</scope>
    <source>
        <strain evidence="2 3">HUAS 5</strain>
    </source>
</reference>
<feature type="transmembrane region" description="Helical" evidence="1">
    <location>
        <begin position="9"/>
        <end position="28"/>
    </location>
</feature>
<proteinExistence type="predicted"/>
<keyword evidence="1" id="KW-0472">Membrane</keyword>
<evidence type="ECO:0000313" key="2">
    <source>
        <dbReference type="EMBL" id="WGD42614.1"/>
    </source>
</evidence>